<keyword evidence="3" id="KW-1003">Cell membrane</keyword>
<keyword evidence="7" id="KW-0446">Lipid-binding</keyword>
<dbReference type="AlphaFoldDB" id="A0A9N9MU99"/>
<dbReference type="InterPro" id="IPR040326">
    <property type="entry name" value="HAP2/GCS1"/>
</dbReference>
<evidence type="ECO:0000313" key="15">
    <source>
        <dbReference type="EMBL" id="CAG9770760.1"/>
    </source>
</evidence>
<feature type="transmembrane region" description="Helical" evidence="12">
    <location>
        <begin position="769"/>
        <end position="788"/>
    </location>
</feature>
<keyword evidence="16" id="KW-1185">Reference proteome</keyword>
<feature type="compositionally biased region" description="Basic residues" evidence="11">
    <location>
        <begin position="862"/>
        <end position="874"/>
    </location>
</feature>
<gene>
    <name evidence="15" type="ORF">CEUTPL_LOCUS11206</name>
</gene>
<dbReference type="Proteomes" id="UP001152799">
    <property type="component" value="Chromosome 6"/>
</dbReference>
<comment type="subcellular location">
    <subcellularLocation>
        <location evidence="1">Cell membrane</location>
        <topology evidence="1">Single-pass type I membrane protein</topology>
    </subcellularLocation>
</comment>
<feature type="domain" description="Generative cell specific-1/HAP2" evidence="14">
    <location>
        <begin position="113"/>
        <end position="630"/>
    </location>
</feature>
<dbReference type="GO" id="GO:0008289">
    <property type="term" value="F:lipid binding"/>
    <property type="evidence" value="ECO:0007669"/>
    <property type="project" value="UniProtKB-KW"/>
</dbReference>
<evidence type="ECO:0000256" key="11">
    <source>
        <dbReference type="SAM" id="MobiDB-lite"/>
    </source>
</evidence>
<evidence type="ECO:0000256" key="12">
    <source>
        <dbReference type="SAM" id="Phobius"/>
    </source>
</evidence>
<evidence type="ECO:0000256" key="1">
    <source>
        <dbReference type="ARBA" id="ARBA00004251"/>
    </source>
</evidence>
<keyword evidence="4 12" id="KW-0812">Transmembrane</keyword>
<dbReference type="PANTHER" id="PTHR31764">
    <property type="entry name" value="PROTEIN HAPLESS 2"/>
    <property type="match status" value="1"/>
</dbReference>
<feature type="region of interest" description="Disordered" evidence="11">
    <location>
        <begin position="826"/>
        <end position="874"/>
    </location>
</feature>
<keyword evidence="5 13" id="KW-0732">Signal</keyword>
<protein>
    <recommendedName>
        <fullName evidence="14">Generative cell specific-1/HAP2 domain-containing protein</fullName>
    </recommendedName>
</protein>
<evidence type="ECO:0000256" key="5">
    <source>
        <dbReference type="ARBA" id="ARBA00022729"/>
    </source>
</evidence>
<evidence type="ECO:0000313" key="16">
    <source>
        <dbReference type="Proteomes" id="UP001152799"/>
    </source>
</evidence>
<dbReference type="OrthoDB" id="44061at2759"/>
<evidence type="ECO:0000256" key="4">
    <source>
        <dbReference type="ARBA" id="ARBA00022692"/>
    </source>
</evidence>
<dbReference type="GO" id="GO:0005886">
    <property type="term" value="C:plasma membrane"/>
    <property type="evidence" value="ECO:0007669"/>
    <property type="project" value="UniProtKB-SubCell"/>
</dbReference>
<feature type="compositionally biased region" description="Basic and acidic residues" evidence="11">
    <location>
        <begin position="829"/>
        <end position="849"/>
    </location>
</feature>
<proteinExistence type="inferred from homology"/>
<evidence type="ECO:0000259" key="14">
    <source>
        <dbReference type="Pfam" id="PF10699"/>
    </source>
</evidence>
<sequence length="874" mass="99882">MLNLFVNIFIFLQIVVVIDASVSLSTNKQNDDFLQAYADKNAKKTVEKDPRKLEDSQMNSTNFEIKAVQSKCLKKKPCKCENSFQCDTKEEFLLNNDARSKYEEQADEATLENCYKKISFILKIKNKGITNCNPQYIVIDHIYDSMTGYKQTLLNPYVLKVTQQPVYQDYELTYEHIINAGPTEKVVNKKNAGFLGCNSDSIKPICTQHNIEEVPYNTGYCCSCLSNRNAFEEKSMEEANELLTLPLIEDNPNLDLKKIPDINLEPSHLFKRVAQDCDGEVPPNADPKTFHDSAHCLEFSGLWYSIYRIGRPQIEHSIKIEIFEKMGCDEDGPLWNKITKGGFPISIGTGNTRYNSADKKILAYYEVHKQTENDFDLEYKTHMLLIPESADKQEDYQEMLGGAEEYLVVPEKDIDISGKTCNKAGVGYEAFMEQPKKCDNVPNSCLKNQPSHMWKHDHDLEANGKKGCYFLKYFGCLPENPVRIKPCNSSKKIQEKRLYMNYLPCVMSIVNVEFAADMNTALKPDSLAIITEAYMEVLDGKKATITAKIFNSGLITSIFYVRVSTCPIELPASFSSLATQPVLIAPQHHHIFTLEIYCELPIKSFYCSLEAFNMNQQLVAIRRIRFEKYDRCICVWHCQCTCFLADSGLKCISLELQQYHAAGFQGGMPTPTKVINYSDLDDNLSLILHIILYFCLTLWYMGLFKAILGYFILPIGLWGLDLILDLPKRLNYYYEKELKDEKVVYDCDGWPVHPETGKKVNNMAPPTQFAMNMVFFFVYPFALLWNMCKNILGPKTVTSTSDLDICQCKASQISLVENRGLQNSLTKKSSSEIGRRNQKVDLKDSDRGQFSKNIDEEDDNKKKKSGCFPRRSKH</sequence>
<reference evidence="15" key="1">
    <citation type="submission" date="2022-01" db="EMBL/GenBank/DDBJ databases">
        <authorList>
            <person name="King R."/>
        </authorList>
    </citation>
    <scope>NUCLEOTIDE SEQUENCE</scope>
</reference>
<keyword evidence="6 12" id="KW-1133">Transmembrane helix</keyword>
<keyword evidence="8 12" id="KW-0472">Membrane</keyword>
<dbReference type="Pfam" id="PF10699">
    <property type="entry name" value="HAP2-GCS1"/>
    <property type="match status" value="1"/>
</dbReference>
<accession>A0A9N9MU99</accession>
<dbReference type="GO" id="GO:0007338">
    <property type="term" value="P:single fertilization"/>
    <property type="evidence" value="ECO:0007669"/>
    <property type="project" value="UniProtKB-KW"/>
</dbReference>
<evidence type="ECO:0000256" key="2">
    <source>
        <dbReference type="ARBA" id="ARBA00010929"/>
    </source>
</evidence>
<evidence type="ECO:0000256" key="7">
    <source>
        <dbReference type="ARBA" id="ARBA00023121"/>
    </source>
</evidence>
<evidence type="ECO:0000256" key="13">
    <source>
        <dbReference type="SAM" id="SignalP"/>
    </source>
</evidence>
<feature type="chain" id="PRO_5040407821" description="Generative cell specific-1/HAP2 domain-containing protein" evidence="13">
    <location>
        <begin position="21"/>
        <end position="874"/>
    </location>
</feature>
<evidence type="ECO:0000256" key="9">
    <source>
        <dbReference type="ARBA" id="ARBA00023157"/>
    </source>
</evidence>
<name>A0A9N9MU99_9CUCU</name>
<comment type="similarity">
    <text evidence="2">Belongs to the HAP2/GCS1 family.</text>
</comment>
<feature type="transmembrane region" description="Helical" evidence="12">
    <location>
        <begin position="683"/>
        <end position="700"/>
    </location>
</feature>
<dbReference type="EMBL" id="OU892282">
    <property type="protein sequence ID" value="CAG9770760.1"/>
    <property type="molecule type" value="Genomic_DNA"/>
</dbReference>
<feature type="transmembrane region" description="Helical" evidence="12">
    <location>
        <begin position="707"/>
        <end position="724"/>
    </location>
</feature>
<keyword evidence="9" id="KW-1015">Disulfide bond</keyword>
<evidence type="ECO:0000256" key="8">
    <source>
        <dbReference type="ARBA" id="ARBA00023136"/>
    </source>
</evidence>
<evidence type="ECO:0000256" key="6">
    <source>
        <dbReference type="ARBA" id="ARBA00022989"/>
    </source>
</evidence>
<dbReference type="InterPro" id="IPR018928">
    <property type="entry name" value="HAP2/GCS1_dom"/>
</dbReference>
<organism evidence="15 16">
    <name type="scientific">Ceutorhynchus assimilis</name>
    <name type="common">cabbage seed weevil</name>
    <dbReference type="NCBI Taxonomy" id="467358"/>
    <lineage>
        <taxon>Eukaryota</taxon>
        <taxon>Metazoa</taxon>
        <taxon>Ecdysozoa</taxon>
        <taxon>Arthropoda</taxon>
        <taxon>Hexapoda</taxon>
        <taxon>Insecta</taxon>
        <taxon>Pterygota</taxon>
        <taxon>Neoptera</taxon>
        <taxon>Endopterygota</taxon>
        <taxon>Coleoptera</taxon>
        <taxon>Polyphaga</taxon>
        <taxon>Cucujiformia</taxon>
        <taxon>Curculionidae</taxon>
        <taxon>Ceutorhynchinae</taxon>
        <taxon>Ceutorhynchus</taxon>
    </lineage>
</organism>
<keyword evidence="10" id="KW-0278">Fertilization</keyword>
<feature type="signal peptide" evidence="13">
    <location>
        <begin position="1"/>
        <end position="20"/>
    </location>
</feature>
<dbReference type="PANTHER" id="PTHR31764:SF0">
    <property type="entry name" value="GENERATIVE CELL SPECIFIC-1_HAP2 DOMAIN-CONTAINING PROTEIN"/>
    <property type="match status" value="1"/>
</dbReference>
<evidence type="ECO:0000256" key="10">
    <source>
        <dbReference type="ARBA" id="ARBA00023279"/>
    </source>
</evidence>
<evidence type="ECO:0000256" key="3">
    <source>
        <dbReference type="ARBA" id="ARBA00022475"/>
    </source>
</evidence>